<evidence type="ECO:0000313" key="4">
    <source>
        <dbReference type="Proteomes" id="UP000199081"/>
    </source>
</evidence>
<dbReference type="InterPro" id="IPR025889">
    <property type="entry name" value="GSP17M-like_dom"/>
</dbReference>
<gene>
    <name evidence="3" type="ORF">SAMN04488099_11623</name>
</gene>
<organism evidence="3 4">
    <name type="scientific">Alkalibacterium pelagium</name>
    <dbReference type="NCBI Taxonomy" id="426702"/>
    <lineage>
        <taxon>Bacteria</taxon>
        <taxon>Bacillati</taxon>
        <taxon>Bacillota</taxon>
        <taxon>Bacilli</taxon>
        <taxon>Lactobacillales</taxon>
        <taxon>Carnobacteriaceae</taxon>
        <taxon>Alkalibacterium</taxon>
    </lineage>
</organism>
<reference evidence="4" key="1">
    <citation type="submission" date="2016-10" db="EMBL/GenBank/DDBJ databases">
        <authorList>
            <person name="Varghese N."/>
            <person name="Submissions S."/>
        </authorList>
    </citation>
    <scope>NUCLEOTIDE SEQUENCE [LARGE SCALE GENOMIC DNA]</scope>
    <source>
        <strain evidence="4">DSM 19183</strain>
    </source>
</reference>
<accession>A0A1H7NWD4</accession>
<keyword evidence="4" id="KW-1185">Reference proteome</keyword>
<dbReference type="Proteomes" id="UP000199081">
    <property type="component" value="Unassembled WGS sequence"/>
</dbReference>
<proteinExistence type="predicted"/>
<dbReference type="RefSeq" id="WP_091482721.1">
    <property type="nucleotide sequence ID" value="NZ_BJYC01000019.1"/>
</dbReference>
<dbReference type="Pfam" id="PF11181">
    <property type="entry name" value="YflT"/>
    <property type="match status" value="1"/>
</dbReference>
<feature type="domain" description="General stress protein 17M-like" evidence="2">
    <location>
        <begin position="7"/>
        <end position="87"/>
    </location>
</feature>
<dbReference type="AlphaFoldDB" id="A0A1H7NWD4"/>
<dbReference type="OrthoDB" id="2165629at2"/>
<feature type="compositionally biased region" description="Basic and acidic residues" evidence="1">
    <location>
        <begin position="119"/>
        <end position="129"/>
    </location>
</feature>
<evidence type="ECO:0000256" key="1">
    <source>
        <dbReference type="SAM" id="MobiDB-lite"/>
    </source>
</evidence>
<sequence length="209" mass="23323">MDKDFTVIGSYPTEREAEQVVRRLLDEGTDRDDITIFTNKDKGDQLRNPDNVDVANPDVNGTDEDHDNDKSFWESLKDAFSVRDDEYYDDSNYVQEDDTLHMYRDDLKKGHLVVAVDHSDDKDNTDNVDHPTSSSATHAGDPDLETLGTTAGFPNEGSVQGMGDGGQPPMEPKTTDGTPPELEDTHGEADVDDSTEDRLRQTRKEDLDS</sequence>
<feature type="compositionally biased region" description="Basic and acidic residues" evidence="1">
    <location>
        <begin position="196"/>
        <end position="209"/>
    </location>
</feature>
<dbReference type="EMBL" id="FNZU01000016">
    <property type="protein sequence ID" value="SEL27609.1"/>
    <property type="molecule type" value="Genomic_DNA"/>
</dbReference>
<dbReference type="STRING" id="426702.SAMN04488099_11623"/>
<protein>
    <submittedName>
        <fullName evidence="3">Heat induced stress protein YflT</fullName>
    </submittedName>
</protein>
<feature type="region of interest" description="Disordered" evidence="1">
    <location>
        <begin position="40"/>
        <end position="70"/>
    </location>
</feature>
<name>A0A1H7NWD4_9LACT</name>
<evidence type="ECO:0000259" key="2">
    <source>
        <dbReference type="Pfam" id="PF11181"/>
    </source>
</evidence>
<evidence type="ECO:0000313" key="3">
    <source>
        <dbReference type="EMBL" id="SEL27609.1"/>
    </source>
</evidence>
<feature type="region of interest" description="Disordered" evidence="1">
    <location>
        <begin position="119"/>
        <end position="209"/>
    </location>
</feature>